<gene>
    <name evidence="3" type="ORF">SAMN06265795_115134</name>
</gene>
<proteinExistence type="predicted"/>
<dbReference type="InterPro" id="IPR010895">
    <property type="entry name" value="CHRD"/>
</dbReference>
<dbReference type="EMBL" id="FZOT01000015">
    <property type="protein sequence ID" value="SNT16467.1"/>
    <property type="molecule type" value="Genomic_DNA"/>
</dbReference>
<evidence type="ECO:0000259" key="2">
    <source>
        <dbReference type="PROSITE" id="PS50933"/>
    </source>
</evidence>
<evidence type="ECO:0000256" key="1">
    <source>
        <dbReference type="SAM" id="SignalP"/>
    </source>
</evidence>
<feature type="signal peptide" evidence="1">
    <location>
        <begin position="1"/>
        <end position="28"/>
    </location>
</feature>
<dbReference type="RefSeq" id="WP_089400875.1">
    <property type="nucleotide sequence ID" value="NZ_FZOT01000015.1"/>
</dbReference>
<evidence type="ECO:0000313" key="3">
    <source>
        <dbReference type="EMBL" id="SNT16467.1"/>
    </source>
</evidence>
<dbReference type="OrthoDB" id="571052at2"/>
<accession>A0A239KDP2</accession>
<dbReference type="AlphaFoldDB" id="A0A239KDP2"/>
<organism evidence="3 4">
    <name type="scientific">Noviherbaspirillum humi</name>
    <dbReference type="NCBI Taxonomy" id="1688639"/>
    <lineage>
        <taxon>Bacteria</taxon>
        <taxon>Pseudomonadati</taxon>
        <taxon>Pseudomonadota</taxon>
        <taxon>Betaproteobacteria</taxon>
        <taxon>Burkholderiales</taxon>
        <taxon>Oxalobacteraceae</taxon>
        <taxon>Noviherbaspirillum</taxon>
    </lineage>
</organism>
<dbReference type="Pfam" id="PF07452">
    <property type="entry name" value="CHRD"/>
    <property type="match status" value="1"/>
</dbReference>
<evidence type="ECO:0000313" key="4">
    <source>
        <dbReference type="Proteomes" id="UP000198284"/>
    </source>
</evidence>
<feature type="chain" id="PRO_5012647404" evidence="1">
    <location>
        <begin position="29"/>
        <end position="210"/>
    </location>
</feature>
<keyword evidence="4" id="KW-1185">Reference proteome</keyword>
<dbReference type="PROSITE" id="PS50933">
    <property type="entry name" value="CHRD"/>
    <property type="match status" value="1"/>
</dbReference>
<dbReference type="Proteomes" id="UP000198284">
    <property type="component" value="Unassembled WGS sequence"/>
</dbReference>
<reference evidence="3 4" key="1">
    <citation type="submission" date="2017-06" db="EMBL/GenBank/DDBJ databases">
        <authorList>
            <person name="Kim H.J."/>
            <person name="Triplett B.A."/>
        </authorList>
    </citation>
    <scope>NUCLEOTIDE SEQUENCE [LARGE SCALE GENOMIC DNA]</scope>
    <source>
        <strain evidence="3 4">U15</strain>
    </source>
</reference>
<dbReference type="SMART" id="SM00754">
    <property type="entry name" value="CHRD"/>
    <property type="match status" value="1"/>
</dbReference>
<feature type="domain" description="CHRD" evidence="2">
    <location>
        <begin position="56"/>
        <end position="175"/>
    </location>
</feature>
<sequence>MRSRRYSARQRRALAGPLLALSLALLNACGGGGGEGSSGIGAAALNSASTTPVPQQPLQFSAFLTGAQSVPPNASLGQGSASVVVDLGTRALSATVSVGGIFATGVRIQEAPPGQTGSVVLALTETLTGSGVWIGQATLTASELTSLRSGNMYVNVLSAAAPFGELRGQLLLQAGAATGTGTGAATGTGTAIGTGAGLSGTSPSSALGTN</sequence>
<name>A0A239KDP2_9BURK</name>
<keyword evidence="1" id="KW-0732">Signal</keyword>
<protein>
    <submittedName>
        <fullName evidence="3">CHRD domain-containing protein</fullName>
    </submittedName>
</protein>